<comment type="caution">
    <text evidence="7">The sequence shown here is derived from an EMBL/GenBank/DDBJ whole genome shotgun (WGS) entry which is preliminary data.</text>
</comment>
<organism evidence="7 8">
    <name type="scientific">Ramlibacter monticola</name>
    <dbReference type="NCBI Taxonomy" id="1926872"/>
    <lineage>
        <taxon>Bacteria</taxon>
        <taxon>Pseudomonadati</taxon>
        <taxon>Pseudomonadota</taxon>
        <taxon>Betaproteobacteria</taxon>
        <taxon>Burkholderiales</taxon>
        <taxon>Comamonadaceae</taxon>
        <taxon>Ramlibacter</taxon>
    </lineage>
</organism>
<feature type="transmembrane region" description="Helical" evidence="5">
    <location>
        <begin position="72"/>
        <end position="94"/>
    </location>
</feature>
<evidence type="ECO:0000313" key="8">
    <source>
        <dbReference type="Proteomes" id="UP000599109"/>
    </source>
</evidence>
<evidence type="ECO:0000256" key="5">
    <source>
        <dbReference type="SAM" id="Phobius"/>
    </source>
</evidence>
<dbReference type="EMBL" id="JAEQNE010000003">
    <property type="protein sequence ID" value="MBL0392152.1"/>
    <property type="molecule type" value="Genomic_DNA"/>
</dbReference>
<keyword evidence="3 5" id="KW-1133">Transmembrane helix</keyword>
<feature type="transmembrane region" description="Helical" evidence="5">
    <location>
        <begin position="114"/>
        <end position="140"/>
    </location>
</feature>
<feature type="domain" description="NnrU" evidence="6">
    <location>
        <begin position="4"/>
        <end position="191"/>
    </location>
</feature>
<feature type="transmembrane region" description="Helical" evidence="5">
    <location>
        <begin position="161"/>
        <end position="182"/>
    </location>
</feature>
<sequence length="194" mass="20897">MLTLVAGLVLFLGAHSVRVFADGWRTSTIARVGEKPWKGVYSLVSLAGFVLLVVGYGLARQQPVVLWSPPPVGLRHLASLLTLVAFVLVVAAYLPGNQLKAKLHHPMILGVKAWALAHLLANNMLADLVLFGSFLAWAVLDYRAARQRDRQRGTVYPPGTASRTALTVVAGVVAWAAFAFWAHRVLIGVSPMGV</sequence>
<dbReference type="Pfam" id="PF07298">
    <property type="entry name" value="NnrU"/>
    <property type="match status" value="1"/>
</dbReference>
<evidence type="ECO:0000256" key="4">
    <source>
        <dbReference type="ARBA" id="ARBA00023136"/>
    </source>
</evidence>
<name>A0A936Z214_9BURK</name>
<dbReference type="RefSeq" id="WP_201674797.1">
    <property type="nucleotide sequence ID" value="NZ_JAEQNE010000003.1"/>
</dbReference>
<evidence type="ECO:0000313" key="7">
    <source>
        <dbReference type="EMBL" id="MBL0392152.1"/>
    </source>
</evidence>
<keyword evidence="8" id="KW-1185">Reference proteome</keyword>
<keyword evidence="4 5" id="KW-0472">Membrane</keyword>
<dbReference type="GO" id="GO:0016020">
    <property type="term" value="C:membrane"/>
    <property type="evidence" value="ECO:0007669"/>
    <property type="project" value="UniProtKB-SubCell"/>
</dbReference>
<comment type="subcellular location">
    <subcellularLocation>
        <location evidence="1">Membrane</location>
        <topology evidence="1">Multi-pass membrane protein</topology>
    </subcellularLocation>
</comment>
<gene>
    <name evidence="7" type="ORF">JJ685_13515</name>
</gene>
<feature type="transmembrane region" description="Helical" evidence="5">
    <location>
        <begin position="40"/>
        <end position="60"/>
    </location>
</feature>
<accession>A0A936Z214</accession>
<evidence type="ECO:0000256" key="2">
    <source>
        <dbReference type="ARBA" id="ARBA00022692"/>
    </source>
</evidence>
<protein>
    <submittedName>
        <fullName evidence="7">NnrU family protein</fullName>
    </submittedName>
</protein>
<reference evidence="7 8" key="1">
    <citation type="journal article" date="2017" name="Int. J. Syst. Evol. Microbiol.">
        <title>Ramlibacter monticola sp. nov., isolated from forest soil.</title>
        <authorList>
            <person name="Chaudhary D.K."/>
            <person name="Kim J."/>
        </authorList>
    </citation>
    <scope>NUCLEOTIDE SEQUENCE [LARGE SCALE GENOMIC DNA]</scope>
    <source>
        <strain evidence="7 8">KACC 19175</strain>
    </source>
</reference>
<evidence type="ECO:0000256" key="1">
    <source>
        <dbReference type="ARBA" id="ARBA00004141"/>
    </source>
</evidence>
<evidence type="ECO:0000259" key="6">
    <source>
        <dbReference type="Pfam" id="PF07298"/>
    </source>
</evidence>
<dbReference type="AlphaFoldDB" id="A0A936Z214"/>
<proteinExistence type="predicted"/>
<dbReference type="Proteomes" id="UP000599109">
    <property type="component" value="Unassembled WGS sequence"/>
</dbReference>
<dbReference type="InterPro" id="IPR009915">
    <property type="entry name" value="NnrU_dom"/>
</dbReference>
<keyword evidence="2 5" id="KW-0812">Transmembrane</keyword>
<evidence type="ECO:0000256" key="3">
    <source>
        <dbReference type="ARBA" id="ARBA00022989"/>
    </source>
</evidence>